<organism evidence="2 3">
    <name type="scientific">Mesobacillus zeae</name>
    <dbReference type="NCBI Taxonomy" id="1917180"/>
    <lineage>
        <taxon>Bacteria</taxon>
        <taxon>Bacillati</taxon>
        <taxon>Bacillota</taxon>
        <taxon>Bacilli</taxon>
        <taxon>Bacillales</taxon>
        <taxon>Bacillaceae</taxon>
        <taxon>Mesobacillus</taxon>
    </lineage>
</organism>
<evidence type="ECO:0000313" key="3">
    <source>
        <dbReference type="Proteomes" id="UP000265816"/>
    </source>
</evidence>
<accession>A0A398B9W6</accession>
<name>A0A398B9W6_9BACI</name>
<reference evidence="2 3" key="1">
    <citation type="submission" date="2018-08" db="EMBL/GenBank/DDBJ databases">
        <title>Bacillus jemisoniae sp. nov., Bacillus chryseoplanitiae sp. nov., Bacillus resnikiae sp. nov., and Bacillus frankliniae sp. nov., isolated from Viking spacecraft and associated surfaces.</title>
        <authorList>
            <person name="Seuylemezian A."/>
            <person name="Vaishampayan P."/>
        </authorList>
    </citation>
    <scope>NUCLEOTIDE SEQUENCE [LARGE SCALE GENOMIC DNA]</scope>
    <source>
        <strain evidence="2 3">JJ-247</strain>
    </source>
</reference>
<dbReference type="AlphaFoldDB" id="A0A398B9W6"/>
<sequence>MQKLPRASGSAYGIADSHEGAFLETTHSAHAVKWIVDGAMVHTNHYLLPEMEKYEALDDDPAEKLRWSWYMSTEERLKRAGELLEVQMGSITPQDLINISEDQDGLDKMYWIDSQAEINGQSMGSVSIGTFDGSKLRMWSQLRQPSIAPAIPIEVDRPHIPEPFGNGLQSDRIEHTWKNRTQ</sequence>
<dbReference type="Pfam" id="PF03417">
    <property type="entry name" value="AAT"/>
    <property type="match status" value="1"/>
</dbReference>
<dbReference type="InterPro" id="IPR005079">
    <property type="entry name" value="Peptidase_C45_hydrolase"/>
</dbReference>
<dbReference type="Proteomes" id="UP000265816">
    <property type="component" value="Unassembled WGS sequence"/>
</dbReference>
<keyword evidence="3" id="KW-1185">Reference proteome</keyword>
<feature type="domain" description="Peptidase C45 hydrolase" evidence="1">
    <location>
        <begin position="2"/>
        <end position="145"/>
    </location>
</feature>
<dbReference type="Gene3D" id="3.60.60.10">
    <property type="entry name" value="Penicillin V Acylase, Chain A"/>
    <property type="match status" value="1"/>
</dbReference>
<proteinExistence type="predicted"/>
<dbReference type="RefSeq" id="WP_119111955.1">
    <property type="nucleotide sequence ID" value="NZ_CBCSEO010000006.1"/>
</dbReference>
<evidence type="ECO:0000313" key="2">
    <source>
        <dbReference type="EMBL" id="RID86775.1"/>
    </source>
</evidence>
<evidence type="ECO:0000259" key="1">
    <source>
        <dbReference type="Pfam" id="PF03417"/>
    </source>
</evidence>
<dbReference type="OrthoDB" id="8617387at2"/>
<protein>
    <recommendedName>
        <fullName evidence="1">Peptidase C45 hydrolase domain-containing protein</fullName>
    </recommendedName>
</protein>
<dbReference type="EMBL" id="QWVT01000011">
    <property type="protein sequence ID" value="RID86775.1"/>
    <property type="molecule type" value="Genomic_DNA"/>
</dbReference>
<comment type="caution">
    <text evidence="2">The sequence shown here is derived from an EMBL/GenBank/DDBJ whole genome shotgun (WGS) entry which is preliminary data.</text>
</comment>
<gene>
    <name evidence="2" type="ORF">D1970_05830</name>
</gene>